<dbReference type="Proteomes" id="UP000799330">
    <property type="component" value="Unassembled WGS sequence"/>
</dbReference>
<dbReference type="AlphaFoldDB" id="A0A966G0S0"/>
<protein>
    <submittedName>
        <fullName evidence="1">Uncharacterized protein</fullName>
    </submittedName>
</protein>
<comment type="caution">
    <text evidence="1">The sequence shown here is derived from an EMBL/GenBank/DDBJ whole genome shotgun (WGS) entry which is preliminary data.</text>
</comment>
<organism evidence="1 2">
    <name type="scientific">Microcystis aeruginosa G11-04</name>
    <dbReference type="NCBI Taxonomy" id="2685956"/>
    <lineage>
        <taxon>Bacteria</taxon>
        <taxon>Bacillati</taxon>
        <taxon>Cyanobacteriota</taxon>
        <taxon>Cyanophyceae</taxon>
        <taxon>Oscillatoriophycideae</taxon>
        <taxon>Chroococcales</taxon>
        <taxon>Microcystaceae</taxon>
        <taxon>Microcystis</taxon>
    </lineage>
</organism>
<gene>
    <name evidence="1" type="ORF">GPJ16_13545</name>
</gene>
<reference evidence="1" key="1">
    <citation type="journal article" date="2019" name="Mol. Ecol.">
        <title>Genome evolution and host-microbiome shifts correspond with intraspecific niche divergence within harmful algal bloom-forming Microcystis aeruginosa.</title>
        <authorList>
            <person name="Jackrel S.L."/>
            <person name="White J.D."/>
            <person name="Evans J.T."/>
            <person name="Buffin K."/>
            <person name="Hayden K."/>
            <person name="Sarnelle O."/>
            <person name="Denef V.J."/>
        </authorList>
    </citation>
    <scope>NUCLEOTIDE SEQUENCE</scope>
    <source>
        <strain evidence="1">G11-04</strain>
    </source>
</reference>
<sequence>MTLVDKSLQFCAERAAKSRGKSGIVWLPSELIRIAKNYQKTGQNFGERSLQLS</sequence>
<evidence type="ECO:0000313" key="1">
    <source>
        <dbReference type="EMBL" id="NCS57898.1"/>
    </source>
</evidence>
<accession>A0A966G0S0</accession>
<proteinExistence type="predicted"/>
<name>A0A966G0S0_MICAE</name>
<dbReference type="EMBL" id="JAADAI010000175">
    <property type="protein sequence ID" value="NCS57898.1"/>
    <property type="molecule type" value="Genomic_DNA"/>
</dbReference>
<evidence type="ECO:0000313" key="2">
    <source>
        <dbReference type="Proteomes" id="UP000799330"/>
    </source>
</evidence>